<dbReference type="Proteomes" id="UP000184488">
    <property type="component" value="Unassembled WGS sequence"/>
</dbReference>
<gene>
    <name evidence="6" type="ORF">SAMN05444363_1173</name>
</gene>
<dbReference type="Gene3D" id="1.10.357.10">
    <property type="entry name" value="Tetracycline Repressor, domain 2"/>
    <property type="match status" value="1"/>
</dbReference>
<feature type="domain" description="HTH tetR-type" evidence="5">
    <location>
        <begin position="5"/>
        <end position="65"/>
    </location>
</feature>
<dbReference type="OrthoDB" id="9798857at2"/>
<dbReference type="Pfam" id="PF00440">
    <property type="entry name" value="TetR_N"/>
    <property type="match status" value="1"/>
</dbReference>
<dbReference type="Pfam" id="PF16925">
    <property type="entry name" value="TetR_C_13"/>
    <property type="match status" value="1"/>
</dbReference>
<feature type="DNA-binding region" description="H-T-H motif" evidence="4">
    <location>
        <begin position="28"/>
        <end position="47"/>
    </location>
</feature>
<evidence type="ECO:0000256" key="4">
    <source>
        <dbReference type="PROSITE-ProRule" id="PRU00335"/>
    </source>
</evidence>
<evidence type="ECO:0000313" key="7">
    <source>
        <dbReference type="Proteomes" id="UP000184488"/>
    </source>
</evidence>
<keyword evidence="3" id="KW-0804">Transcription</keyword>
<evidence type="ECO:0000256" key="3">
    <source>
        <dbReference type="ARBA" id="ARBA00023163"/>
    </source>
</evidence>
<proteinExistence type="predicted"/>
<evidence type="ECO:0000256" key="1">
    <source>
        <dbReference type="ARBA" id="ARBA00023015"/>
    </source>
</evidence>
<dbReference type="InterPro" id="IPR001647">
    <property type="entry name" value="HTH_TetR"/>
</dbReference>
<name>A0A1M6CZQ3_9FLAO</name>
<dbReference type="InterPro" id="IPR011075">
    <property type="entry name" value="TetR_C"/>
</dbReference>
<dbReference type="SUPFAM" id="SSF46689">
    <property type="entry name" value="Homeodomain-like"/>
    <property type="match status" value="1"/>
</dbReference>
<evidence type="ECO:0000259" key="5">
    <source>
        <dbReference type="PROSITE" id="PS50977"/>
    </source>
</evidence>
<evidence type="ECO:0000313" key="6">
    <source>
        <dbReference type="EMBL" id="SHI66294.1"/>
    </source>
</evidence>
<reference evidence="7" key="1">
    <citation type="submission" date="2016-11" db="EMBL/GenBank/DDBJ databases">
        <authorList>
            <person name="Varghese N."/>
            <person name="Submissions S."/>
        </authorList>
    </citation>
    <scope>NUCLEOTIDE SEQUENCE [LARGE SCALE GENOMIC DNA]</scope>
    <source>
        <strain evidence="7">DSM 18829</strain>
    </source>
</reference>
<dbReference type="InterPro" id="IPR009057">
    <property type="entry name" value="Homeodomain-like_sf"/>
</dbReference>
<dbReference type="EMBL" id="FQZI01000002">
    <property type="protein sequence ID" value="SHI66294.1"/>
    <property type="molecule type" value="Genomic_DNA"/>
</dbReference>
<keyword evidence="1" id="KW-0805">Transcription regulation</keyword>
<protein>
    <submittedName>
        <fullName evidence="6">Transcriptional regulator, TetR family</fullName>
    </submittedName>
</protein>
<accession>A0A1M6CZQ3</accession>
<keyword evidence="2 4" id="KW-0238">DNA-binding</keyword>
<dbReference type="AlphaFoldDB" id="A0A1M6CZQ3"/>
<evidence type="ECO:0000256" key="2">
    <source>
        <dbReference type="ARBA" id="ARBA00023125"/>
    </source>
</evidence>
<dbReference type="PANTHER" id="PTHR47506">
    <property type="entry name" value="TRANSCRIPTIONAL REGULATORY PROTEIN"/>
    <property type="match status" value="1"/>
</dbReference>
<dbReference type="PANTHER" id="PTHR47506:SF3">
    <property type="entry name" value="HTH-TYPE TRANSCRIPTIONAL REGULATOR LMRA"/>
    <property type="match status" value="1"/>
</dbReference>
<dbReference type="PROSITE" id="PS50977">
    <property type="entry name" value="HTH_TETR_2"/>
    <property type="match status" value="1"/>
</dbReference>
<dbReference type="RefSeq" id="WP_073309470.1">
    <property type="nucleotide sequence ID" value="NZ_FQZI01000002.1"/>
</dbReference>
<dbReference type="SUPFAM" id="SSF48498">
    <property type="entry name" value="Tetracyclin repressor-like, C-terminal domain"/>
    <property type="match status" value="1"/>
</dbReference>
<organism evidence="6 7">
    <name type="scientific">Flavobacterium terrae</name>
    <dbReference type="NCBI Taxonomy" id="415425"/>
    <lineage>
        <taxon>Bacteria</taxon>
        <taxon>Pseudomonadati</taxon>
        <taxon>Bacteroidota</taxon>
        <taxon>Flavobacteriia</taxon>
        <taxon>Flavobacteriales</taxon>
        <taxon>Flavobacteriaceae</taxon>
        <taxon>Flavobacterium</taxon>
    </lineage>
</organism>
<dbReference type="GO" id="GO:0003677">
    <property type="term" value="F:DNA binding"/>
    <property type="evidence" value="ECO:0007669"/>
    <property type="project" value="UniProtKB-UniRule"/>
</dbReference>
<keyword evidence="7" id="KW-1185">Reference proteome</keyword>
<sequence>MSKADRTKQYIIEKTACIFNAKGYAGTSINDLIEATGLTKGSIYGNFENKDQVALAAFDYNFERLVSYIRGIMDTRNSSIEKLLVYPETYRNFLTNSILITGCPITNTSTEADDTHPLLKAKVENAYNFWEETLINHINNGIENGEIIADINKQEFVSVFMSIIQGGILQAKVTNKMNSLNSAMSYLEQYILSVKK</sequence>
<dbReference type="STRING" id="415425.SAMN05444363_1173"/>
<dbReference type="PRINTS" id="PR00455">
    <property type="entry name" value="HTHTETR"/>
</dbReference>
<dbReference type="InterPro" id="IPR036271">
    <property type="entry name" value="Tet_transcr_reg_TetR-rel_C_sf"/>
</dbReference>